<evidence type="ECO:0000256" key="2">
    <source>
        <dbReference type="HAMAP-Rule" id="MF_01477"/>
    </source>
</evidence>
<dbReference type="STRING" id="1121256.SAMN02746089_00825"/>
<accession>A0A1M4WJ40</accession>
<dbReference type="PANTHER" id="PTHR21043:SF0">
    <property type="entry name" value="MITOCHONDRIAL ASSEMBLY OF RIBOSOMAL LARGE SUBUNIT PROTEIN 1"/>
    <property type="match status" value="1"/>
</dbReference>
<sequence length="118" mass="13660">MLKQIVKVLDDKKSIDICVLKIDRISTIADYFVICSGTSVTHTKAIADELEEKMRESGLELLHKEGYDFGKWILMDYGSVIVHIFTKEERNFYDLERIWADAEKIGVDNLLQVNYNNT</sequence>
<dbReference type="AlphaFoldDB" id="A0A1M4WJ40"/>
<dbReference type="HAMAP" id="MF_01477">
    <property type="entry name" value="Iojap_RsfS"/>
    <property type="match status" value="1"/>
</dbReference>
<comment type="similarity">
    <text evidence="1 2">Belongs to the Iojap/RsfS family.</text>
</comment>
<keyword evidence="4" id="KW-1185">Reference proteome</keyword>
<dbReference type="OrthoDB" id="9793681at2"/>
<keyword evidence="2" id="KW-0963">Cytoplasm</keyword>
<comment type="function">
    <text evidence="2">Functions as a ribosomal silencing factor. Interacts with ribosomal protein uL14 (rplN), blocking formation of intersubunit bridge B8. Prevents association of the 30S and 50S ribosomal subunits and the formation of functional ribosomes, thus repressing translation.</text>
</comment>
<name>A0A1M4WJ40_9THEO</name>
<evidence type="ECO:0000313" key="3">
    <source>
        <dbReference type="EMBL" id="SHE81225.1"/>
    </source>
</evidence>
<dbReference type="GO" id="GO:0017148">
    <property type="term" value="P:negative regulation of translation"/>
    <property type="evidence" value="ECO:0007669"/>
    <property type="project" value="UniProtKB-UniRule"/>
</dbReference>
<dbReference type="Proteomes" id="UP000184088">
    <property type="component" value="Unassembled WGS sequence"/>
</dbReference>
<dbReference type="GO" id="GO:0042256">
    <property type="term" value="P:cytosolic ribosome assembly"/>
    <property type="evidence" value="ECO:0007669"/>
    <property type="project" value="UniProtKB-UniRule"/>
</dbReference>
<gene>
    <name evidence="2" type="primary">rsfS</name>
    <name evidence="3" type="ORF">SAMN02746089_00825</name>
</gene>
<protein>
    <recommendedName>
        <fullName evidence="2">Ribosomal silencing factor RsfS</fullName>
    </recommendedName>
</protein>
<proteinExistence type="inferred from homology"/>
<dbReference type="NCBIfam" id="TIGR00090">
    <property type="entry name" value="rsfS_iojap_ybeB"/>
    <property type="match status" value="1"/>
</dbReference>
<reference evidence="3 4" key="1">
    <citation type="submission" date="2016-11" db="EMBL/GenBank/DDBJ databases">
        <authorList>
            <person name="Jaros S."/>
            <person name="Januszkiewicz K."/>
            <person name="Wedrychowicz H."/>
        </authorList>
    </citation>
    <scope>NUCLEOTIDE SEQUENCE [LARGE SCALE GENOMIC DNA]</scope>
    <source>
        <strain evidence="3 4">DSM 17918</strain>
    </source>
</reference>
<evidence type="ECO:0000313" key="4">
    <source>
        <dbReference type="Proteomes" id="UP000184088"/>
    </source>
</evidence>
<evidence type="ECO:0000256" key="1">
    <source>
        <dbReference type="ARBA" id="ARBA00010574"/>
    </source>
</evidence>
<dbReference type="Pfam" id="PF02410">
    <property type="entry name" value="RsfS"/>
    <property type="match status" value="1"/>
</dbReference>
<dbReference type="RefSeq" id="WP_073341993.1">
    <property type="nucleotide sequence ID" value="NZ_FQVH01000006.1"/>
</dbReference>
<dbReference type="SUPFAM" id="SSF81301">
    <property type="entry name" value="Nucleotidyltransferase"/>
    <property type="match status" value="1"/>
</dbReference>
<dbReference type="Gene3D" id="3.30.460.10">
    <property type="entry name" value="Beta Polymerase, domain 2"/>
    <property type="match status" value="1"/>
</dbReference>
<comment type="subunit">
    <text evidence="2">Interacts with ribosomal protein uL14 (rplN).</text>
</comment>
<dbReference type="GO" id="GO:0090071">
    <property type="term" value="P:negative regulation of ribosome biogenesis"/>
    <property type="evidence" value="ECO:0007669"/>
    <property type="project" value="UniProtKB-UniRule"/>
</dbReference>
<keyword evidence="2" id="KW-0678">Repressor</keyword>
<dbReference type="PANTHER" id="PTHR21043">
    <property type="entry name" value="IOJAP SUPERFAMILY ORTHOLOG"/>
    <property type="match status" value="1"/>
</dbReference>
<dbReference type="EMBL" id="FQVH01000006">
    <property type="protein sequence ID" value="SHE81225.1"/>
    <property type="molecule type" value="Genomic_DNA"/>
</dbReference>
<organism evidence="3 4">
    <name type="scientific">Caldanaerobius fijiensis DSM 17918</name>
    <dbReference type="NCBI Taxonomy" id="1121256"/>
    <lineage>
        <taxon>Bacteria</taxon>
        <taxon>Bacillati</taxon>
        <taxon>Bacillota</taxon>
        <taxon>Clostridia</taxon>
        <taxon>Thermoanaerobacterales</taxon>
        <taxon>Thermoanaerobacteraceae</taxon>
        <taxon>Caldanaerobius</taxon>
    </lineage>
</organism>
<dbReference type="InterPro" id="IPR043519">
    <property type="entry name" value="NT_sf"/>
</dbReference>
<dbReference type="GO" id="GO:0043023">
    <property type="term" value="F:ribosomal large subunit binding"/>
    <property type="evidence" value="ECO:0007669"/>
    <property type="project" value="TreeGrafter"/>
</dbReference>
<comment type="subcellular location">
    <subcellularLocation>
        <location evidence="2">Cytoplasm</location>
    </subcellularLocation>
</comment>
<keyword evidence="2" id="KW-0810">Translation regulation</keyword>
<dbReference type="GO" id="GO:0005737">
    <property type="term" value="C:cytoplasm"/>
    <property type="evidence" value="ECO:0007669"/>
    <property type="project" value="UniProtKB-SubCell"/>
</dbReference>
<dbReference type="InterPro" id="IPR004394">
    <property type="entry name" value="Iojap/RsfS/C7orf30"/>
</dbReference>